<evidence type="ECO:0000313" key="2">
    <source>
        <dbReference type="Proteomes" id="UP000030960"/>
    </source>
</evidence>
<dbReference type="EMBL" id="JSUQ01000033">
    <property type="protein sequence ID" value="KHQ50033.1"/>
    <property type="molecule type" value="Genomic_DNA"/>
</dbReference>
<comment type="caution">
    <text evidence="1">The sequence shown here is derived from an EMBL/GenBank/DDBJ whole genome shotgun (WGS) entry which is preliminary data.</text>
</comment>
<sequence length="53" mass="5291">MTTNISMLAIDLAKGSFQVCAIGPEGACVDAPCLASMIFDLSAGSSIGRVSGL</sequence>
<name>A0A0B3RTF3_9RHOB</name>
<dbReference type="AlphaFoldDB" id="A0A0B3RTF3"/>
<organism evidence="1 2">
    <name type="scientific">Mameliella alba</name>
    <dbReference type="NCBI Taxonomy" id="561184"/>
    <lineage>
        <taxon>Bacteria</taxon>
        <taxon>Pseudomonadati</taxon>
        <taxon>Pseudomonadota</taxon>
        <taxon>Alphaproteobacteria</taxon>
        <taxon>Rhodobacterales</taxon>
        <taxon>Roseobacteraceae</taxon>
        <taxon>Mameliella</taxon>
    </lineage>
</organism>
<gene>
    <name evidence="1" type="ORF">OA50_05469</name>
</gene>
<keyword evidence="2" id="KW-1185">Reference proteome</keyword>
<protein>
    <submittedName>
        <fullName evidence="1">Putative insertion sequence transposase protein,A/IS1328/IS1533 family</fullName>
    </submittedName>
</protein>
<evidence type="ECO:0000313" key="1">
    <source>
        <dbReference type="EMBL" id="KHQ50033.1"/>
    </source>
</evidence>
<accession>A0A0B3RTF3</accession>
<proteinExistence type="predicted"/>
<reference evidence="1 2" key="1">
    <citation type="submission" date="2014-10" db="EMBL/GenBank/DDBJ databases">
        <title>Genome sequence of Ponticoccus sp. strain UMTAT08 isolated from clonal culture of toxic dinoflagellate Alexandrium tamiyavanichii.</title>
        <authorList>
            <person name="Gan H.Y."/>
            <person name="Muhd D.-D."/>
            <person name="Mohd Noor M.E."/>
            <person name="Yeong Y.S."/>
            <person name="Usup G."/>
        </authorList>
    </citation>
    <scope>NUCLEOTIDE SEQUENCE [LARGE SCALE GENOMIC DNA]</scope>
    <source>
        <strain evidence="1 2">UMTAT08</strain>
    </source>
</reference>
<dbReference type="Proteomes" id="UP000030960">
    <property type="component" value="Unassembled WGS sequence"/>
</dbReference>